<dbReference type="OrthoDB" id="2962597at2"/>
<accession>A0A511W0M4</accession>
<evidence type="ECO:0008006" key="4">
    <source>
        <dbReference type="Google" id="ProtNLM"/>
    </source>
</evidence>
<feature type="signal peptide" evidence="1">
    <location>
        <begin position="1"/>
        <end position="25"/>
    </location>
</feature>
<dbReference type="Gene3D" id="3.30.2030.10">
    <property type="entry name" value="YwmB-like"/>
    <property type="match status" value="1"/>
</dbReference>
<evidence type="ECO:0000256" key="1">
    <source>
        <dbReference type="SAM" id="SignalP"/>
    </source>
</evidence>
<protein>
    <recommendedName>
        <fullName evidence="4">TATA-box binding protein</fullName>
    </recommendedName>
</protein>
<reference evidence="2 3" key="1">
    <citation type="submission" date="2019-07" db="EMBL/GenBank/DDBJ databases">
        <title>Whole genome shotgun sequence of Alkalibacillus haloalkaliphilus NBRC 103110.</title>
        <authorList>
            <person name="Hosoyama A."/>
            <person name="Uohara A."/>
            <person name="Ohji S."/>
            <person name="Ichikawa N."/>
        </authorList>
    </citation>
    <scope>NUCLEOTIDE SEQUENCE [LARGE SCALE GENOMIC DNA]</scope>
    <source>
        <strain evidence="2 3">NBRC 103110</strain>
    </source>
</reference>
<keyword evidence="1" id="KW-0732">Signal</keyword>
<proteinExistence type="predicted"/>
<comment type="caution">
    <text evidence="2">The sequence shown here is derived from an EMBL/GenBank/DDBJ whole genome shotgun (WGS) entry which is preliminary data.</text>
</comment>
<evidence type="ECO:0000313" key="3">
    <source>
        <dbReference type="Proteomes" id="UP000321440"/>
    </source>
</evidence>
<dbReference type="Pfam" id="PF08680">
    <property type="entry name" value="DUF1779"/>
    <property type="match status" value="1"/>
</dbReference>
<dbReference type="RefSeq" id="WP_146813210.1">
    <property type="nucleotide sequence ID" value="NZ_BJYA01000001.1"/>
</dbReference>
<organism evidence="2 3">
    <name type="scientific">Alkalibacillus haloalkaliphilus</name>
    <dbReference type="NCBI Taxonomy" id="94136"/>
    <lineage>
        <taxon>Bacteria</taxon>
        <taxon>Bacillati</taxon>
        <taxon>Bacillota</taxon>
        <taxon>Bacilli</taxon>
        <taxon>Bacillales</taxon>
        <taxon>Bacillaceae</taxon>
        <taxon>Alkalibacillus</taxon>
    </lineage>
</organism>
<sequence length="220" mass="25523">MRFLFVLLSVVLLSQVIIYQSSNQAATTSDFEVLADYVIEQDWDVHSFNVTMKLNGEKSEILSLKKVLNNEIKVKHPHKGGVYDETLYTVEVSHNTMQLVYRISGEQWSERIYAEVLDRFDELSLNQFFENGKVYSCFQSYLSGIIDSNLLLNDIKDDFQLELKNKMIEEQLSVFSGYTNQIEEYVPLEDEKMNIQLAIREEDHGKNTITIGTPILLIEY</sequence>
<feature type="chain" id="PRO_5022215440" description="TATA-box binding protein" evidence="1">
    <location>
        <begin position="26"/>
        <end position="220"/>
    </location>
</feature>
<dbReference type="Gene3D" id="3.30.360.40">
    <property type="entry name" value="YwmB-like"/>
    <property type="match status" value="1"/>
</dbReference>
<evidence type="ECO:0000313" key="2">
    <source>
        <dbReference type="EMBL" id="GEN44261.1"/>
    </source>
</evidence>
<dbReference type="EMBL" id="BJYA01000001">
    <property type="protein sequence ID" value="GEN44261.1"/>
    <property type="molecule type" value="Genomic_DNA"/>
</dbReference>
<gene>
    <name evidence="2" type="ORF">AHA02nite_00370</name>
</gene>
<dbReference type="Proteomes" id="UP000321440">
    <property type="component" value="Unassembled WGS sequence"/>
</dbReference>
<dbReference type="InterPro" id="IPR036209">
    <property type="entry name" value="YwmB-like_sf"/>
</dbReference>
<name>A0A511W0M4_9BACI</name>
<dbReference type="AlphaFoldDB" id="A0A511W0M4"/>
<keyword evidence="3" id="KW-1185">Reference proteome</keyword>
<dbReference type="SUPFAM" id="SSF143842">
    <property type="entry name" value="YwmB-like"/>
    <property type="match status" value="1"/>
</dbReference>
<dbReference type="InterPro" id="IPR014794">
    <property type="entry name" value="DUF1779"/>
</dbReference>